<keyword evidence="2" id="KW-1185">Reference proteome</keyword>
<dbReference type="InterPro" id="IPR021466">
    <property type="entry name" value="Put_rhamnosyl_transferase"/>
</dbReference>
<comment type="caution">
    <text evidence="1">The sequence shown here is derived from an EMBL/GenBank/DDBJ whole genome shotgun (WGS) entry which is preliminary data.</text>
</comment>
<name>A0A2T1GAZ2_9CYAN</name>
<sequence>MIINFKHFLITRFSVKPVDFDNNLEVIDKEYTDEWMNKRIDLFQKYCLPSVFNQDCKNFHWLIYLDRDTENKYRNKFNQLLEKCPVPCEIRYVHGGVLFLEDVENFILDNTNAENTHVITTGLDSDDALHKRAILRLQSYTSDPNEFVVSDRKIALNLLKGYQLKVVPYNELVWTKVPSNPFISLVSKIDTNNVDIVYNYFHNDLGDIKVIDINDDFYWLQTVHDTNILNCIVGWPTSDIKRISEFGFNPNNIQISKKTLLVGFFNRLKHSIFRRISQ</sequence>
<accession>A0A2T1GAZ2</accession>
<proteinExistence type="predicted"/>
<evidence type="ECO:0000313" key="1">
    <source>
        <dbReference type="EMBL" id="PSB54459.1"/>
    </source>
</evidence>
<dbReference type="AlphaFoldDB" id="A0A2T1GAZ2"/>
<gene>
    <name evidence="1" type="ORF">C7B77_18070</name>
</gene>
<protein>
    <recommendedName>
        <fullName evidence="3">Rhamnosyl transferase</fullName>
    </recommendedName>
</protein>
<reference evidence="1 2" key="1">
    <citation type="submission" date="2018-03" db="EMBL/GenBank/DDBJ databases">
        <title>The ancient ancestry and fast evolution of plastids.</title>
        <authorList>
            <person name="Moore K.R."/>
            <person name="Magnabosco C."/>
            <person name="Momper L."/>
            <person name="Gold D.A."/>
            <person name="Bosak T."/>
            <person name="Fournier G.P."/>
        </authorList>
    </citation>
    <scope>NUCLEOTIDE SEQUENCE [LARGE SCALE GENOMIC DNA]</scope>
    <source>
        <strain evidence="1 2">CCALA 037</strain>
    </source>
</reference>
<organism evidence="1 2">
    <name type="scientific">Chamaesiphon polymorphus CCALA 037</name>
    <dbReference type="NCBI Taxonomy" id="2107692"/>
    <lineage>
        <taxon>Bacteria</taxon>
        <taxon>Bacillati</taxon>
        <taxon>Cyanobacteriota</taxon>
        <taxon>Cyanophyceae</taxon>
        <taxon>Gomontiellales</taxon>
        <taxon>Chamaesiphonaceae</taxon>
        <taxon>Chamaesiphon</taxon>
    </lineage>
</organism>
<evidence type="ECO:0008006" key="3">
    <source>
        <dbReference type="Google" id="ProtNLM"/>
    </source>
</evidence>
<evidence type="ECO:0000313" key="2">
    <source>
        <dbReference type="Proteomes" id="UP000238937"/>
    </source>
</evidence>
<dbReference type="RefSeq" id="WP_106307873.1">
    <property type="nucleotide sequence ID" value="NZ_PVWO01000257.1"/>
</dbReference>
<dbReference type="Proteomes" id="UP000238937">
    <property type="component" value="Unassembled WGS sequence"/>
</dbReference>
<dbReference type="OrthoDB" id="9771846at2"/>
<dbReference type="Pfam" id="PF11316">
    <property type="entry name" value="Rhamno_transf"/>
    <property type="match status" value="1"/>
</dbReference>
<dbReference type="EMBL" id="PVWO01000257">
    <property type="protein sequence ID" value="PSB54459.1"/>
    <property type="molecule type" value="Genomic_DNA"/>
</dbReference>